<gene>
    <name evidence="4" type="ORF">KJ970_21200</name>
</gene>
<evidence type="ECO:0000259" key="2">
    <source>
        <dbReference type="PROSITE" id="PS51192"/>
    </source>
</evidence>
<evidence type="ECO:0000259" key="3">
    <source>
        <dbReference type="PROSITE" id="PS51194"/>
    </source>
</evidence>
<dbReference type="InterPro" id="IPR049730">
    <property type="entry name" value="SNF2/RAD54-like_C"/>
</dbReference>
<name>A0A948WF76_UNCEI</name>
<evidence type="ECO:0000256" key="1">
    <source>
        <dbReference type="ARBA" id="ARBA00022801"/>
    </source>
</evidence>
<dbReference type="InterPro" id="IPR006935">
    <property type="entry name" value="Helicase/UvrB_N"/>
</dbReference>
<evidence type="ECO:0000313" key="4">
    <source>
        <dbReference type="EMBL" id="MBU2693443.1"/>
    </source>
</evidence>
<dbReference type="PROSITE" id="PS51194">
    <property type="entry name" value="HELICASE_CTER"/>
    <property type="match status" value="1"/>
</dbReference>
<dbReference type="Pfam" id="PF00271">
    <property type="entry name" value="Helicase_C"/>
    <property type="match status" value="1"/>
</dbReference>
<dbReference type="InterPro" id="IPR027417">
    <property type="entry name" value="P-loop_NTPase"/>
</dbReference>
<dbReference type="PANTHER" id="PTHR45766:SF6">
    <property type="entry name" value="SWI_SNF-RELATED MATRIX-ASSOCIATED ACTIN-DEPENDENT REGULATOR OF CHROMATIN SUBFAMILY A-LIKE PROTEIN 1"/>
    <property type="match status" value="1"/>
</dbReference>
<dbReference type="PROSITE" id="PS51192">
    <property type="entry name" value="HELICASE_ATP_BIND_1"/>
    <property type="match status" value="1"/>
</dbReference>
<dbReference type="InterPro" id="IPR001650">
    <property type="entry name" value="Helicase_C-like"/>
</dbReference>
<dbReference type="GO" id="GO:0016787">
    <property type="term" value="F:hydrolase activity"/>
    <property type="evidence" value="ECO:0007669"/>
    <property type="project" value="UniProtKB-KW"/>
</dbReference>
<dbReference type="InterPro" id="IPR014001">
    <property type="entry name" value="Helicase_ATP-bd"/>
</dbReference>
<dbReference type="SUPFAM" id="SSF52540">
    <property type="entry name" value="P-loop containing nucleoside triphosphate hydrolases"/>
    <property type="match status" value="2"/>
</dbReference>
<proteinExistence type="predicted"/>
<reference evidence="4" key="1">
    <citation type="submission" date="2021-05" db="EMBL/GenBank/DDBJ databases">
        <title>Energy efficiency and biological interactions define the core microbiome of deep oligotrophic groundwater.</title>
        <authorList>
            <person name="Mehrshad M."/>
            <person name="Lopez-Fernandez M."/>
            <person name="Bell E."/>
            <person name="Bernier-Latmani R."/>
            <person name="Bertilsson S."/>
            <person name="Dopson M."/>
        </authorList>
    </citation>
    <scope>NUCLEOTIDE SEQUENCE</scope>
    <source>
        <strain evidence="4">Modern_marine.mb.64</strain>
    </source>
</reference>
<keyword evidence="4" id="KW-0067">ATP-binding</keyword>
<feature type="domain" description="Helicase C-terminal" evidence="3">
    <location>
        <begin position="696"/>
        <end position="883"/>
    </location>
</feature>
<dbReference type="PANTHER" id="PTHR45766">
    <property type="entry name" value="DNA ANNEALING HELICASE AND ENDONUCLEASE ZRANB3 FAMILY MEMBER"/>
    <property type="match status" value="1"/>
</dbReference>
<evidence type="ECO:0000313" key="5">
    <source>
        <dbReference type="Proteomes" id="UP000777784"/>
    </source>
</evidence>
<dbReference type="SUPFAM" id="SSF56024">
    <property type="entry name" value="Phospholipase D/nuclease"/>
    <property type="match status" value="1"/>
</dbReference>
<dbReference type="SMART" id="SM00490">
    <property type="entry name" value="HELICc"/>
    <property type="match status" value="1"/>
</dbReference>
<dbReference type="Pfam" id="PF13091">
    <property type="entry name" value="PLDc_2"/>
    <property type="match status" value="1"/>
</dbReference>
<dbReference type="Pfam" id="PF04851">
    <property type="entry name" value="ResIII"/>
    <property type="match status" value="1"/>
</dbReference>
<dbReference type="GO" id="GO:0004386">
    <property type="term" value="F:helicase activity"/>
    <property type="evidence" value="ECO:0007669"/>
    <property type="project" value="UniProtKB-KW"/>
</dbReference>
<feature type="domain" description="Helicase ATP-binding" evidence="2">
    <location>
        <begin position="253"/>
        <end position="422"/>
    </location>
</feature>
<dbReference type="AlphaFoldDB" id="A0A948WF76"/>
<dbReference type="SMART" id="SM00487">
    <property type="entry name" value="DEXDc"/>
    <property type="match status" value="1"/>
</dbReference>
<dbReference type="GO" id="GO:0005524">
    <property type="term" value="F:ATP binding"/>
    <property type="evidence" value="ECO:0007669"/>
    <property type="project" value="InterPro"/>
</dbReference>
<protein>
    <submittedName>
        <fullName evidence="4">Helicase</fullName>
    </submittedName>
</protein>
<dbReference type="GO" id="GO:0003677">
    <property type="term" value="F:DNA binding"/>
    <property type="evidence" value="ECO:0007669"/>
    <property type="project" value="InterPro"/>
</dbReference>
<dbReference type="InterPro" id="IPR025202">
    <property type="entry name" value="PLD-like_dom"/>
</dbReference>
<keyword evidence="1" id="KW-0378">Hydrolase</keyword>
<keyword evidence="4" id="KW-0547">Nucleotide-binding</keyword>
<organism evidence="4 5">
    <name type="scientific">Eiseniibacteriota bacterium</name>
    <dbReference type="NCBI Taxonomy" id="2212470"/>
    <lineage>
        <taxon>Bacteria</taxon>
        <taxon>Candidatus Eiseniibacteriota</taxon>
    </lineage>
</organism>
<dbReference type="EMBL" id="JAHJDP010000121">
    <property type="protein sequence ID" value="MBU2693443.1"/>
    <property type="molecule type" value="Genomic_DNA"/>
</dbReference>
<sequence length="1049" mass="120658">MTVESKGRDLFIVDNSVSGWTGLRYLDEWSGIAKAFDIATGFFEIGALLALDGKWQGLEKIRILMGSEMTQRTRKALLETVRSRAAEILDGSVEADKESNPFLHGVPAILEALRSGQIECRVYDKDKFHAKTYITHAKLEVVGSQALVGSSNFTRPGLTKNIELNVQIQSAREVAQLQEWFETHWNEATEVTETVIETIDRHTRQYTPFDVYAKALQEFFRGHELTATEWDETHSKMFRHLDRYQKEAYRALMKIARQHGGAFLCDGVGLGKTFVGLMLIERLILHEGKRVVLFAPKATKEGVWEPHLYEWLPHIGGVGGSADFSNLAVFSHTDLNRKGDFPERFQRIAELADVVLIDEAHHFRNLGSQGDAEDGIEPSRYYRLYDLLDNAVRPKTVFMLTATPINNRLSDFRHMAELFTRRDEAYFARTLGVNNLRAHFNNMEKILRGRVSHEITNVAEHINEAQEILAADEIFRQLVVQRSRAYARESQIRESAKTAVFPERKPPQVAAYSIRRTYGRLLDMFENAFAGKNPLFALPMYYPLYWYKGPDQEIDPFEQNRQKQVVGLIRTNFLKRFESSVAAFELSCDRLLQKLLAFVEVHSETTTEKKKLERWKTDNGEILGYSAGRQLELWGTGDEESEDDDFVPQEMLDAVERLDRKEYDLPAMLTETFRDLGQIVHFLEEARKFEPRHDDKLQKLIRQLNSKELLGHKVLIFTEFADTARYLKRWLDDAGIDGVAQVDSATKTNRADVIQRFAPYYNGTSSAELSAEGRPETRVLISTDVLSEGLNLQDASRMINYDIHWNPVRLMQRIGRVDRRMNPEIEKRLIADHPEVANSRGKVSFWNFLPPDELNRILSLYATVTRKTLMISKTLGIEGRKLLTPEDDFEALKEFNHTYEGTRNAVEDMHLEYQALLQVDPELETRLRAFPGAIYSGRKKLTRGVQGVFLCYGLPALDKEKNEFTDEAGTTRWYLYDLNREMILEEPGEIIESIRSKTNTPRRCAMEQETLVGIRSKVLKHIKNTYLKRVDAPVGVKPMLKCWMEMNED</sequence>
<comment type="caution">
    <text evidence="4">The sequence shown here is derived from an EMBL/GenBank/DDBJ whole genome shotgun (WGS) entry which is preliminary data.</text>
</comment>
<keyword evidence="4" id="KW-0347">Helicase</keyword>
<dbReference type="Proteomes" id="UP000777784">
    <property type="component" value="Unassembled WGS sequence"/>
</dbReference>
<accession>A0A948WF76</accession>
<dbReference type="CDD" id="cd18793">
    <property type="entry name" value="SF2_C_SNF"/>
    <property type="match status" value="1"/>
</dbReference>
<dbReference type="Gene3D" id="3.40.50.300">
    <property type="entry name" value="P-loop containing nucleotide triphosphate hydrolases"/>
    <property type="match status" value="2"/>
</dbReference>
<dbReference type="Gene3D" id="3.30.870.10">
    <property type="entry name" value="Endonuclease Chain A"/>
    <property type="match status" value="1"/>
</dbReference>